<dbReference type="SMART" id="SM00028">
    <property type="entry name" value="TPR"/>
    <property type="match status" value="3"/>
</dbReference>
<feature type="binding site" evidence="2">
    <location>
        <position position="391"/>
    </location>
    <ligand>
        <name>Fe cation</name>
        <dbReference type="ChEBI" id="CHEBI:24875"/>
    </ligand>
</feature>
<dbReference type="GO" id="GO:0005506">
    <property type="term" value="F:iron ion binding"/>
    <property type="evidence" value="ECO:0007669"/>
    <property type="project" value="UniProtKB-UniRule"/>
</dbReference>
<comment type="caution">
    <text evidence="4">The sequence shown here is derived from an EMBL/GenBank/DDBJ whole genome shotgun (WGS) entry which is preliminary data.</text>
</comment>
<dbReference type="GO" id="GO:0046890">
    <property type="term" value="P:regulation of lipid biosynthetic process"/>
    <property type="evidence" value="ECO:0007669"/>
    <property type="project" value="UniProtKB-UniRule"/>
</dbReference>
<dbReference type="AlphaFoldDB" id="A0A7W4VBD4"/>
<dbReference type="Proteomes" id="UP000578036">
    <property type="component" value="Unassembled WGS sequence"/>
</dbReference>
<evidence type="ECO:0000256" key="2">
    <source>
        <dbReference type="HAMAP-Rule" id="MF_00994"/>
    </source>
</evidence>
<feature type="topological domain" description="Cytoplasmic" evidence="2">
    <location>
        <begin position="23"/>
        <end position="409"/>
    </location>
</feature>
<organism evidence="4 5">
    <name type="scientific">Cupriavidus alkaliphilus</name>
    <dbReference type="NCBI Taxonomy" id="942866"/>
    <lineage>
        <taxon>Bacteria</taxon>
        <taxon>Pseudomonadati</taxon>
        <taxon>Pseudomonadota</taxon>
        <taxon>Betaproteobacteria</taxon>
        <taxon>Burkholderiales</taxon>
        <taxon>Burkholderiaceae</taxon>
        <taxon>Cupriavidus</taxon>
    </lineage>
</organism>
<evidence type="ECO:0000313" key="4">
    <source>
        <dbReference type="EMBL" id="MBB3008497.1"/>
    </source>
</evidence>
<name>A0A7W4VBD4_9BURK</name>
<feature type="binding site" evidence="2">
    <location>
        <position position="380"/>
    </location>
    <ligand>
        <name>Fe cation</name>
        <dbReference type="ChEBI" id="CHEBI:24875"/>
    </ligand>
</feature>
<dbReference type="RefSeq" id="WP_183299578.1">
    <property type="nucleotide sequence ID" value="NZ_JACHWF010000003.1"/>
</dbReference>
<dbReference type="InterPro" id="IPR041166">
    <property type="entry name" value="Rubredoxin_2"/>
</dbReference>
<comment type="function">
    <text evidence="2">Modulates cellular lipopolysaccharide (LPS) levels by regulating LpxC, which is involved in lipid A biosynthesis. May act by modulating the proteolytic activity of FtsH towards LpxC. May also coordinate assembly of proteins involved in LPS synthesis at the plasma membrane.</text>
</comment>
<gene>
    <name evidence="2" type="primary">lapB</name>
    <name evidence="4" type="ORF">FHX61_003150</name>
</gene>
<keyword evidence="2" id="KW-0997">Cell inner membrane</keyword>
<dbReference type="HAMAP" id="MF_00994">
    <property type="entry name" value="LPS_assembly_LapB"/>
    <property type="match status" value="1"/>
</dbReference>
<keyword evidence="2" id="KW-0802">TPR repeat</keyword>
<dbReference type="GO" id="GO:0009898">
    <property type="term" value="C:cytoplasmic side of plasma membrane"/>
    <property type="evidence" value="ECO:0007669"/>
    <property type="project" value="UniProtKB-UniRule"/>
</dbReference>
<dbReference type="InterPro" id="IPR019734">
    <property type="entry name" value="TPR_rpt"/>
</dbReference>
<evidence type="ECO:0000259" key="3">
    <source>
        <dbReference type="Pfam" id="PF18073"/>
    </source>
</evidence>
<dbReference type="EMBL" id="JACHWF010000003">
    <property type="protein sequence ID" value="MBB3008497.1"/>
    <property type="molecule type" value="Genomic_DNA"/>
</dbReference>
<keyword evidence="5" id="KW-1185">Reference proteome</keyword>
<protein>
    <recommendedName>
        <fullName evidence="2">Lipopolysaccharide assembly protein B</fullName>
    </recommendedName>
</protein>
<keyword evidence="2" id="KW-1003">Cell membrane</keyword>
<dbReference type="InterPro" id="IPR011990">
    <property type="entry name" value="TPR-like_helical_dom_sf"/>
</dbReference>
<keyword evidence="2" id="KW-0408">Iron</keyword>
<dbReference type="InterPro" id="IPR030865">
    <property type="entry name" value="LapB"/>
</dbReference>
<keyword evidence="2" id="KW-0677">Repeat</keyword>
<evidence type="ECO:0000313" key="5">
    <source>
        <dbReference type="Proteomes" id="UP000578036"/>
    </source>
</evidence>
<dbReference type="GO" id="GO:0008653">
    <property type="term" value="P:lipopolysaccharide metabolic process"/>
    <property type="evidence" value="ECO:0007669"/>
    <property type="project" value="InterPro"/>
</dbReference>
<dbReference type="Gene3D" id="1.25.40.10">
    <property type="entry name" value="Tetratricopeptide repeat domain"/>
    <property type="match status" value="2"/>
</dbReference>
<feature type="binding site" evidence="2">
    <location>
        <position position="394"/>
    </location>
    <ligand>
        <name>Fe cation</name>
        <dbReference type="ChEBI" id="CHEBI:24875"/>
    </ligand>
</feature>
<keyword evidence="2" id="KW-0472">Membrane</keyword>
<dbReference type="NCBIfam" id="NF008755">
    <property type="entry name" value="PRK11788.1-3"/>
    <property type="match status" value="1"/>
</dbReference>
<comment type="subcellular location">
    <subcellularLocation>
        <location evidence="2">Cell inner membrane</location>
        <topology evidence="2">Single-pass membrane protein</topology>
        <orientation evidence="2">Cytoplasmic side</orientation>
    </subcellularLocation>
</comment>
<keyword evidence="1 2" id="KW-0479">Metal-binding</keyword>
<feature type="binding site" evidence="2">
    <location>
        <position position="377"/>
    </location>
    <ligand>
        <name>Fe cation</name>
        <dbReference type="ChEBI" id="CHEBI:24875"/>
    </ligand>
</feature>
<dbReference type="Pfam" id="PF18073">
    <property type="entry name" value="Zn_ribbon_LapB"/>
    <property type="match status" value="1"/>
</dbReference>
<dbReference type="Pfam" id="PF13432">
    <property type="entry name" value="TPR_16"/>
    <property type="match status" value="3"/>
</dbReference>
<feature type="domain" description="LapB rubredoxin metal binding" evidence="3">
    <location>
        <begin position="375"/>
        <end position="399"/>
    </location>
</feature>
<keyword evidence="2" id="KW-1133">Transmembrane helix</keyword>
<proteinExistence type="inferred from homology"/>
<comment type="similarity">
    <text evidence="2">Belongs to the LapB family.</text>
</comment>
<sequence length="409" mass="45982">MMFETWWLLVLPLVFGLGWMAARFDVRQMISEQGALPRSYFKGLNFLLNEQPDKAIDAFVEVARLDPETTELHFALGALFRRRGETERAIRVHQNLATRPDLPEPEREHALFELGEDYLRAGLLDRAEESLRRLMSGPYAASAKRVLLELYEVEKEWQKAIDAARELQTLEQKSYSLQIAQFCCELAQDALQRKRPEDAVKWLNQAVAENPANVRAPILLGDVAAAAGDARGALGHWLGIEQQDASFLPLVAERVVKAYAALDEQGVALEWLRGLLKGKLAPEVLDTAYKAELEVNGPEAAARLMREQLRRQPTLLALTKYFEAQAAVAVAAPAAQTAEVDAAAGQDEGAEDDEAKETTAIRDLLQLRTRNLARYTCRECGFRARLFYWQCPGCNRWETYAPRRSETLG</sequence>
<reference evidence="4 5" key="1">
    <citation type="submission" date="2020-08" db="EMBL/GenBank/DDBJ databases">
        <title>Genomic Encyclopedia of Type Strains, Phase IV (KMG-V): Genome sequencing to study the core and pangenomes of soil and plant-associated prokaryotes.</title>
        <authorList>
            <person name="Whitman W."/>
        </authorList>
    </citation>
    <scope>NUCLEOTIDE SEQUENCE [LARGE SCALE GENOMIC DNA]</scope>
    <source>
        <strain evidence="4 5">SLV-2362</strain>
    </source>
</reference>
<keyword evidence="2" id="KW-0812">Transmembrane</keyword>
<evidence type="ECO:0000256" key="1">
    <source>
        <dbReference type="ARBA" id="ARBA00022723"/>
    </source>
</evidence>
<dbReference type="SUPFAM" id="SSF48452">
    <property type="entry name" value="TPR-like"/>
    <property type="match status" value="2"/>
</dbReference>
<accession>A0A7W4VBD4</accession>